<organism evidence="2 3">
    <name type="scientific">Galerina marginata (strain CBS 339.88)</name>
    <dbReference type="NCBI Taxonomy" id="685588"/>
    <lineage>
        <taxon>Eukaryota</taxon>
        <taxon>Fungi</taxon>
        <taxon>Dikarya</taxon>
        <taxon>Basidiomycota</taxon>
        <taxon>Agaricomycotina</taxon>
        <taxon>Agaricomycetes</taxon>
        <taxon>Agaricomycetidae</taxon>
        <taxon>Agaricales</taxon>
        <taxon>Agaricineae</taxon>
        <taxon>Strophariaceae</taxon>
        <taxon>Galerina</taxon>
    </lineage>
</organism>
<proteinExistence type="predicted"/>
<dbReference type="CDD" id="cd09917">
    <property type="entry name" value="F-box_SF"/>
    <property type="match status" value="1"/>
</dbReference>
<dbReference type="SUPFAM" id="SSF52047">
    <property type="entry name" value="RNI-like"/>
    <property type="match status" value="1"/>
</dbReference>
<dbReference type="AlphaFoldDB" id="A0A067TAE9"/>
<keyword evidence="3" id="KW-1185">Reference proteome</keyword>
<gene>
    <name evidence="2" type="ORF">GALMADRAFT_155581</name>
</gene>
<dbReference type="OrthoDB" id="3071324at2759"/>
<protein>
    <recommendedName>
        <fullName evidence="1">F-box domain-containing protein</fullName>
    </recommendedName>
</protein>
<dbReference type="InterPro" id="IPR036047">
    <property type="entry name" value="F-box-like_dom_sf"/>
</dbReference>
<dbReference type="InterPro" id="IPR001810">
    <property type="entry name" value="F-box_dom"/>
</dbReference>
<evidence type="ECO:0000313" key="3">
    <source>
        <dbReference type="Proteomes" id="UP000027222"/>
    </source>
</evidence>
<dbReference type="HOGENOM" id="CLU_035830_0_0_1"/>
<evidence type="ECO:0000259" key="1">
    <source>
        <dbReference type="PROSITE" id="PS50181"/>
    </source>
</evidence>
<name>A0A067TAE9_GALM3</name>
<dbReference type="SUPFAM" id="SSF81383">
    <property type="entry name" value="F-box domain"/>
    <property type="match status" value="1"/>
</dbReference>
<sequence length="533" mass="59012">MPIANIVTDLPTELLLEITSYLGFEGISQVRLALTCRRFYETLIPQILEDQIKHADKLVAASRVHLIQDLSANEQGTDKATVGSITEPFKGFFRRLAFRVGGDEKDFRCVQGLITRAKHLEEVDLQLGEVCSLREVAAVLNSCIGRPGLRLSVGGTISSTERGPFEFDFRSNGKPIRLEELVTPPPSPPITETAKHYFWSFLRVLQPFFRASQGQVIPSAKNPPARKEAAMSSSPVSREISVIATLRNPRFHISTLPQPQLISFIISSEALFLPSIYPVTLNALNNSPIRTLSLSNLTLSLFDWAQILPSITLPFLENLMIGNLSLGFPDFLAFLERHDSIESIDLTGNNVIGVARLPLKPILPRLNSLTANHEYLVPFLLQKDREYFPALQKLGILSPGGISSPSVARYPYPEHQLHAVYDLISQGRFIDLSITLDLSTAGLIDWILNTPEAKDTGRQLLGVRSVVATCHGIHLAPNAVQEWMSRHSSLVGGSPTNNFSQFSEDPMPFVEILIRSASPHLEVLTLGDKTYLL</sequence>
<dbReference type="PROSITE" id="PS50181">
    <property type="entry name" value="FBOX"/>
    <property type="match status" value="1"/>
</dbReference>
<dbReference type="Proteomes" id="UP000027222">
    <property type="component" value="Unassembled WGS sequence"/>
</dbReference>
<dbReference type="Pfam" id="PF12937">
    <property type="entry name" value="F-box-like"/>
    <property type="match status" value="1"/>
</dbReference>
<feature type="domain" description="F-box" evidence="1">
    <location>
        <begin position="4"/>
        <end position="55"/>
    </location>
</feature>
<evidence type="ECO:0000313" key="2">
    <source>
        <dbReference type="EMBL" id="KDR76869.1"/>
    </source>
</evidence>
<accession>A0A067TAE9</accession>
<reference evidence="3" key="1">
    <citation type="journal article" date="2014" name="Proc. Natl. Acad. Sci. U.S.A.">
        <title>Extensive sampling of basidiomycete genomes demonstrates inadequacy of the white-rot/brown-rot paradigm for wood decay fungi.</title>
        <authorList>
            <person name="Riley R."/>
            <person name="Salamov A.A."/>
            <person name="Brown D.W."/>
            <person name="Nagy L.G."/>
            <person name="Floudas D."/>
            <person name="Held B.W."/>
            <person name="Levasseur A."/>
            <person name="Lombard V."/>
            <person name="Morin E."/>
            <person name="Otillar R."/>
            <person name="Lindquist E.A."/>
            <person name="Sun H."/>
            <person name="LaButti K.M."/>
            <person name="Schmutz J."/>
            <person name="Jabbour D."/>
            <person name="Luo H."/>
            <person name="Baker S.E."/>
            <person name="Pisabarro A.G."/>
            <person name="Walton J.D."/>
            <person name="Blanchette R.A."/>
            <person name="Henrissat B."/>
            <person name="Martin F."/>
            <person name="Cullen D."/>
            <person name="Hibbett D.S."/>
            <person name="Grigoriev I.V."/>
        </authorList>
    </citation>
    <scope>NUCLEOTIDE SEQUENCE [LARGE SCALE GENOMIC DNA]</scope>
    <source>
        <strain evidence="3">CBS 339.88</strain>
    </source>
</reference>
<dbReference type="EMBL" id="KL142377">
    <property type="protein sequence ID" value="KDR76869.1"/>
    <property type="molecule type" value="Genomic_DNA"/>
</dbReference>